<feature type="transmembrane region" description="Helical" evidence="2">
    <location>
        <begin position="104"/>
        <end position="129"/>
    </location>
</feature>
<dbReference type="GO" id="GO:0001782">
    <property type="term" value="P:B cell homeostasis"/>
    <property type="evidence" value="ECO:0007669"/>
    <property type="project" value="TreeGrafter"/>
</dbReference>
<organism evidence="4 5">
    <name type="scientific">Cyclopterus lumpus</name>
    <name type="common">Lumpsucker</name>
    <dbReference type="NCBI Taxonomy" id="8103"/>
    <lineage>
        <taxon>Eukaryota</taxon>
        <taxon>Metazoa</taxon>
        <taxon>Chordata</taxon>
        <taxon>Craniata</taxon>
        <taxon>Vertebrata</taxon>
        <taxon>Euteleostomi</taxon>
        <taxon>Actinopterygii</taxon>
        <taxon>Neopterygii</taxon>
        <taxon>Teleostei</taxon>
        <taxon>Neoteleostei</taxon>
        <taxon>Acanthomorphata</taxon>
        <taxon>Eupercaria</taxon>
        <taxon>Perciformes</taxon>
        <taxon>Cottioidei</taxon>
        <taxon>Cottales</taxon>
        <taxon>Cyclopteridae</taxon>
        <taxon>Cyclopterus</taxon>
    </lineage>
</organism>
<dbReference type="SUPFAM" id="SSF57586">
    <property type="entry name" value="TNF receptor-like"/>
    <property type="match status" value="2"/>
</dbReference>
<keyword evidence="2" id="KW-0812">Transmembrane</keyword>
<dbReference type="Gene3D" id="4.10.1290.10">
    <property type="entry name" value="Tumor necrosis factor receptor superfamily"/>
    <property type="match status" value="2"/>
</dbReference>
<dbReference type="PROSITE" id="PS00652">
    <property type="entry name" value="TNFR_NGFR_1"/>
    <property type="match status" value="1"/>
</dbReference>
<name>A0A8C3AWG1_CYCLU</name>
<proteinExistence type="predicted"/>
<evidence type="ECO:0000256" key="2">
    <source>
        <dbReference type="SAM" id="Phobius"/>
    </source>
</evidence>
<dbReference type="PANTHER" id="PTHR15511">
    <property type="entry name" value="TUMOR NECROSIS FACTOR RECEPTOR SUPERFAMILY MEMBER 13B"/>
    <property type="match status" value="1"/>
</dbReference>
<feature type="domain" description="TNFR-Cys" evidence="3">
    <location>
        <begin position="5"/>
        <end position="43"/>
    </location>
</feature>
<dbReference type="InterPro" id="IPR015384">
    <property type="entry name" value="TACI_Cys-rich-dom"/>
</dbReference>
<evidence type="ECO:0000313" key="5">
    <source>
        <dbReference type="Proteomes" id="UP000694565"/>
    </source>
</evidence>
<reference evidence="4" key="2">
    <citation type="submission" date="2025-09" db="UniProtKB">
        <authorList>
            <consortium name="Ensembl"/>
        </authorList>
    </citation>
    <scope>IDENTIFICATION</scope>
</reference>
<dbReference type="GO" id="GO:0030889">
    <property type="term" value="P:negative regulation of B cell proliferation"/>
    <property type="evidence" value="ECO:0007669"/>
    <property type="project" value="TreeGrafter"/>
</dbReference>
<keyword evidence="2" id="KW-1133">Transmembrane helix</keyword>
<feature type="region of interest" description="Disordered" evidence="1">
    <location>
        <begin position="135"/>
        <end position="162"/>
    </location>
</feature>
<dbReference type="AlphaFoldDB" id="A0A8C3AWG1"/>
<dbReference type="InterPro" id="IPR022317">
    <property type="entry name" value="TNFR_13B"/>
</dbReference>
<keyword evidence="5" id="KW-1185">Reference proteome</keyword>
<dbReference type="GO" id="GO:0005886">
    <property type="term" value="C:plasma membrane"/>
    <property type="evidence" value="ECO:0007669"/>
    <property type="project" value="InterPro"/>
</dbReference>
<sequence length="240" mass="26188">MDGSCRAGQYRDALIRECIGCQAACKRPHVIARCKGYCESAYCKARAGHYYDMLLKKCVRCAEVCGRHPAQCSQHCQNLLVQVTPHVPNSRGLSTPTALEDSTILLYSLLALSMMLLFSSLSLAFAVLLRGPRTKTSNPRPKGANHHQPGQEVGQPGKNAKDLVTHSNLTAGREPSYDPSPTETCVCVHCFPDLKALGQGNDRPLGAPYTFHQQAVLHESPIDKIHVCRGASHEKVFLGP</sequence>
<dbReference type="Proteomes" id="UP000694565">
    <property type="component" value="Unplaced"/>
</dbReference>
<dbReference type="Pfam" id="PF09305">
    <property type="entry name" value="TACI-CRD2"/>
    <property type="match status" value="1"/>
</dbReference>
<dbReference type="GO" id="GO:0002244">
    <property type="term" value="P:hematopoietic progenitor cell differentiation"/>
    <property type="evidence" value="ECO:0007669"/>
    <property type="project" value="TreeGrafter"/>
</dbReference>
<dbReference type="Ensembl" id="ENSCLMT00005049347.1">
    <property type="protein sequence ID" value="ENSCLMP00005047709.1"/>
    <property type="gene ID" value="ENSCLMG00005021864.1"/>
</dbReference>
<evidence type="ECO:0000313" key="4">
    <source>
        <dbReference type="Ensembl" id="ENSCLMP00005047709.1"/>
    </source>
</evidence>
<dbReference type="InterPro" id="IPR001368">
    <property type="entry name" value="TNFR/NGFR_Cys_rich_reg"/>
</dbReference>
<evidence type="ECO:0000259" key="3">
    <source>
        <dbReference type="PROSITE" id="PS00652"/>
    </source>
</evidence>
<evidence type="ECO:0000256" key="1">
    <source>
        <dbReference type="SAM" id="MobiDB-lite"/>
    </source>
</evidence>
<reference evidence="4" key="1">
    <citation type="submission" date="2025-08" db="UniProtKB">
        <authorList>
            <consortium name="Ensembl"/>
        </authorList>
    </citation>
    <scope>IDENTIFICATION</scope>
</reference>
<protein>
    <recommendedName>
        <fullName evidence="3">TNFR-Cys domain-containing protein</fullName>
    </recommendedName>
</protein>
<dbReference type="GeneTree" id="ENSGT00940000173159"/>
<keyword evidence="2" id="KW-0472">Membrane</keyword>
<dbReference type="PANTHER" id="PTHR15511:SF2">
    <property type="entry name" value="TUMOR NECROSIS FACTOR RECEPTOR SUPERFAMILY MEMBER 13B"/>
    <property type="match status" value="1"/>
</dbReference>
<accession>A0A8C3AWG1</accession>